<evidence type="ECO:0000256" key="1">
    <source>
        <dbReference type="SAM" id="MobiDB-lite"/>
    </source>
</evidence>
<dbReference type="EMBL" id="LAZR01013283">
    <property type="protein sequence ID" value="KKM22684.1"/>
    <property type="molecule type" value="Genomic_DNA"/>
</dbReference>
<organism evidence="2">
    <name type="scientific">marine sediment metagenome</name>
    <dbReference type="NCBI Taxonomy" id="412755"/>
    <lineage>
        <taxon>unclassified sequences</taxon>
        <taxon>metagenomes</taxon>
        <taxon>ecological metagenomes</taxon>
    </lineage>
</organism>
<comment type="caution">
    <text evidence="2">The sequence shown here is derived from an EMBL/GenBank/DDBJ whole genome shotgun (WGS) entry which is preliminary data.</text>
</comment>
<dbReference type="AlphaFoldDB" id="A0A0F9IS10"/>
<feature type="region of interest" description="Disordered" evidence="1">
    <location>
        <begin position="129"/>
        <end position="150"/>
    </location>
</feature>
<reference evidence="2" key="1">
    <citation type="journal article" date="2015" name="Nature">
        <title>Complex archaea that bridge the gap between prokaryotes and eukaryotes.</title>
        <authorList>
            <person name="Spang A."/>
            <person name="Saw J.H."/>
            <person name="Jorgensen S.L."/>
            <person name="Zaremba-Niedzwiedzka K."/>
            <person name="Martijn J."/>
            <person name="Lind A.E."/>
            <person name="van Eijk R."/>
            <person name="Schleper C."/>
            <person name="Guy L."/>
            <person name="Ettema T.J."/>
        </authorList>
    </citation>
    <scope>NUCLEOTIDE SEQUENCE</scope>
</reference>
<gene>
    <name evidence="2" type="ORF">LCGC14_1622790</name>
</gene>
<proteinExistence type="predicted"/>
<sequence length="150" mass="18000">MTNNEEKLSWTVKLDWLNILSMLRLVSINKIPEFKREKAVRRVSKTYDIQTLMECEPETLDKFVVNELRDLMKKELLQNVKNQERIEKQMRNRFIPMKKGGIIRLDPRDLKDFKGDPEEMLKFFYKKFLGEGGDDDDKDDDREDNTGYYI</sequence>
<feature type="compositionally biased region" description="Acidic residues" evidence="1">
    <location>
        <begin position="132"/>
        <end position="143"/>
    </location>
</feature>
<name>A0A0F9IS10_9ZZZZ</name>
<accession>A0A0F9IS10</accession>
<evidence type="ECO:0000313" key="2">
    <source>
        <dbReference type="EMBL" id="KKM22684.1"/>
    </source>
</evidence>
<protein>
    <submittedName>
        <fullName evidence="2">Uncharacterized protein</fullName>
    </submittedName>
</protein>